<dbReference type="AlphaFoldDB" id="A0A916XXT6"/>
<dbReference type="RefSeq" id="WP_188850823.1">
    <property type="nucleotide sequence ID" value="NZ_BMJJ01000005.1"/>
</dbReference>
<reference evidence="1" key="1">
    <citation type="journal article" date="2014" name="Int. J. Syst. Evol. Microbiol.">
        <title>Complete genome sequence of Corynebacterium casei LMG S-19264T (=DSM 44701T), isolated from a smear-ripened cheese.</title>
        <authorList>
            <consortium name="US DOE Joint Genome Institute (JGI-PGF)"/>
            <person name="Walter F."/>
            <person name="Albersmeier A."/>
            <person name="Kalinowski J."/>
            <person name="Ruckert C."/>
        </authorList>
    </citation>
    <scope>NUCLEOTIDE SEQUENCE</scope>
    <source>
        <strain evidence="1">CGMCC 1.15493</strain>
    </source>
</reference>
<comment type="caution">
    <text evidence="1">The sequence shown here is derived from an EMBL/GenBank/DDBJ whole genome shotgun (WGS) entry which is preliminary data.</text>
</comment>
<gene>
    <name evidence="1" type="ORF">GCM10011335_23600</name>
</gene>
<protein>
    <submittedName>
        <fullName evidence="1">Uncharacterized protein</fullName>
    </submittedName>
</protein>
<keyword evidence="2" id="KW-1185">Reference proteome</keyword>
<evidence type="ECO:0000313" key="2">
    <source>
        <dbReference type="Proteomes" id="UP000613160"/>
    </source>
</evidence>
<name>A0A916XXT6_9HYPH</name>
<evidence type="ECO:0000313" key="1">
    <source>
        <dbReference type="EMBL" id="GGD19963.1"/>
    </source>
</evidence>
<proteinExistence type="predicted"/>
<sequence length="78" mass="8453">MNTETPLDMTVRLLANGCRARLARLLGVNRSTVTGWDNAERRPDGLCGTIPPRYIPAVLNLAEGMGVEIDPASLHPAR</sequence>
<reference evidence="1" key="2">
    <citation type="submission" date="2020-09" db="EMBL/GenBank/DDBJ databases">
        <authorList>
            <person name="Sun Q."/>
            <person name="Zhou Y."/>
        </authorList>
    </citation>
    <scope>NUCLEOTIDE SEQUENCE</scope>
    <source>
        <strain evidence="1">CGMCC 1.15493</strain>
    </source>
</reference>
<dbReference type="Proteomes" id="UP000613160">
    <property type="component" value="Unassembled WGS sequence"/>
</dbReference>
<accession>A0A916XXT6</accession>
<dbReference type="EMBL" id="BMJJ01000005">
    <property type="protein sequence ID" value="GGD19963.1"/>
    <property type="molecule type" value="Genomic_DNA"/>
</dbReference>
<organism evidence="1 2">
    <name type="scientific">Aureimonas glaciei</name>
    <dbReference type="NCBI Taxonomy" id="1776957"/>
    <lineage>
        <taxon>Bacteria</taxon>
        <taxon>Pseudomonadati</taxon>
        <taxon>Pseudomonadota</taxon>
        <taxon>Alphaproteobacteria</taxon>
        <taxon>Hyphomicrobiales</taxon>
        <taxon>Aurantimonadaceae</taxon>
        <taxon>Aureimonas</taxon>
    </lineage>
</organism>